<dbReference type="GO" id="GO:0050661">
    <property type="term" value="F:NADP binding"/>
    <property type="evidence" value="ECO:0007669"/>
    <property type="project" value="InterPro"/>
</dbReference>
<feature type="compositionally biased region" description="Polar residues" evidence="6">
    <location>
        <begin position="291"/>
        <end position="307"/>
    </location>
</feature>
<keyword evidence="2" id="KW-0285">Flavoprotein</keyword>
<feature type="region of interest" description="Disordered" evidence="6">
    <location>
        <begin position="325"/>
        <end position="377"/>
    </location>
</feature>
<dbReference type="PIRSF" id="PIRSF000332">
    <property type="entry name" value="FMO"/>
    <property type="match status" value="1"/>
</dbReference>
<keyword evidence="5" id="KW-0560">Oxidoreductase</keyword>
<feature type="region of interest" description="Disordered" evidence="6">
    <location>
        <begin position="285"/>
        <end position="307"/>
    </location>
</feature>
<dbReference type="Gene3D" id="3.50.50.60">
    <property type="entry name" value="FAD/NAD(P)-binding domain"/>
    <property type="match status" value="1"/>
</dbReference>
<dbReference type="OrthoDB" id="9778740at2"/>
<dbReference type="SUPFAM" id="SSF51905">
    <property type="entry name" value="FAD/NAD(P)-binding domain"/>
    <property type="match status" value="1"/>
</dbReference>
<dbReference type="PANTHER" id="PTHR23023">
    <property type="entry name" value="DIMETHYLANILINE MONOOXYGENASE"/>
    <property type="match status" value="1"/>
</dbReference>
<comment type="caution">
    <text evidence="7">The sequence shown here is derived from an EMBL/GenBank/DDBJ whole genome shotgun (WGS) entry which is preliminary data.</text>
</comment>
<evidence type="ECO:0000256" key="4">
    <source>
        <dbReference type="ARBA" id="ARBA00022857"/>
    </source>
</evidence>
<dbReference type="InterPro" id="IPR050346">
    <property type="entry name" value="FMO-like"/>
</dbReference>
<gene>
    <name evidence="7" type="ORF">LF1_26130</name>
</gene>
<sequence>MKRLAIVGTGSSGLIALKNAIEQLSDWEIVCLERSHSIQGCWGNPFEGFKSTSTKYTTQFACFAPYDATAQDATVQNATTQNATVQGNRTATASEFFCDGEYGQYLESFADEFDLRRWISFGCNVSSIVPDQSKLGWQLKWSVDGNQQEVIKQQFDAVILCTGLASVPKTIESSTRMISPAKLNENGGIQSIKHQRIVVFGGGESAVDYARRLAEPSQQNQVYLSLRSGIRVSPRYHPIRGVPSDFLRNRLLLSIHRDIRNWIGGGFVKARIRYQSLFEKLFTPKHEQSKSHGGTHQDSSGSSGTMLNQVPSLAKSFVAGPARVQSGTANDGLNPGGPSYGKTGKLFRGSSLADSSWKSRRKQSRRKRRRKRRRKHWATRLNEAAKDQLFDMFHNKSDDFLDAVANGDLEIVGSPTDETANVFRAFGDRTGEDLVQVNPDLIVPAIGYRSTLDELSNGTIRIGDFYLGCVHVEHPNLFLVGFARPVIGNIPTISEMQSRYVVGLIAGLHQRPADIATLHQNEIEALSNRFKTLDLDAIYPVEMFPYCDELAKMMGTMPKPRLGGLWRWWKQQLTPATTRYYPHSGSNQLCTVDDQSIYLPASLIALLLLLKPIDWAYRVYRKLRNHFYGR</sequence>
<proteinExistence type="inferred from homology"/>
<dbReference type="InterPro" id="IPR000960">
    <property type="entry name" value="Flavin_mOase"/>
</dbReference>
<keyword evidence="3" id="KW-0274">FAD</keyword>
<name>A0A5B1CL70_9BACT</name>
<dbReference type="RefSeq" id="WP_068258978.1">
    <property type="nucleotide sequence ID" value="NZ_LWSK01000008.1"/>
</dbReference>
<dbReference type="Proteomes" id="UP000322699">
    <property type="component" value="Unassembled WGS sequence"/>
</dbReference>
<evidence type="ECO:0000256" key="3">
    <source>
        <dbReference type="ARBA" id="ARBA00022827"/>
    </source>
</evidence>
<organism evidence="7 8">
    <name type="scientific">Rubripirellula obstinata</name>
    <dbReference type="NCBI Taxonomy" id="406547"/>
    <lineage>
        <taxon>Bacteria</taxon>
        <taxon>Pseudomonadati</taxon>
        <taxon>Planctomycetota</taxon>
        <taxon>Planctomycetia</taxon>
        <taxon>Pirellulales</taxon>
        <taxon>Pirellulaceae</taxon>
        <taxon>Rubripirellula</taxon>
    </lineage>
</organism>
<feature type="compositionally biased region" description="Basic residues" evidence="6">
    <location>
        <begin position="358"/>
        <end position="377"/>
    </location>
</feature>
<dbReference type="GO" id="GO:0004499">
    <property type="term" value="F:N,N-dimethylaniline monooxygenase activity"/>
    <property type="evidence" value="ECO:0007669"/>
    <property type="project" value="InterPro"/>
</dbReference>
<dbReference type="InterPro" id="IPR036188">
    <property type="entry name" value="FAD/NAD-bd_sf"/>
</dbReference>
<evidence type="ECO:0000256" key="6">
    <source>
        <dbReference type="SAM" id="MobiDB-lite"/>
    </source>
</evidence>
<comment type="similarity">
    <text evidence="1">Belongs to the FMO family.</text>
</comment>
<reference evidence="7 8" key="1">
    <citation type="submission" date="2019-08" db="EMBL/GenBank/DDBJ databases">
        <title>Deep-cultivation of Planctomycetes and their phenomic and genomic characterization uncovers novel biology.</title>
        <authorList>
            <person name="Wiegand S."/>
            <person name="Jogler M."/>
            <person name="Boedeker C."/>
            <person name="Pinto D."/>
            <person name="Vollmers J."/>
            <person name="Rivas-Marin E."/>
            <person name="Kohn T."/>
            <person name="Peeters S.H."/>
            <person name="Heuer A."/>
            <person name="Rast P."/>
            <person name="Oberbeckmann S."/>
            <person name="Bunk B."/>
            <person name="Jeske O."/>
            <person name="Meyerdierks A."/>
            <person name="Storesund J.E."/>
            <person name="Kallscheuer N."/>
            <person name="Luecker S."/>
            <person name="Lage O.M."/>
            <person name="Pohl T."/>
            <person name="Merkel B.J."/>
            <person name="Hornburger P."/>
            <person name="Mueller R.-W."/>
            <person name="Bruemmer F."/>
            <person name="Labrenz M."/>
            <person name="Spormann A.M."/>
            <person name="Op Den Camp H."/>
            <person name="Overmann J."/>
            <person name="Amann R."/>
            <person name="Jetten M.S.M."/>
            <person name="Mascher T."/>
            <person name="Medema M.H."/>
            <person name="Devos D.P."/>
            <person name="Kaster A.-K."/>
            <person name="Ovreas L."/>
            <person name="Rohde M."/>
            <person name="Galperin M.Y."/>
            <person name="Jogler C."/>
        </authorList>
    </citation>
    <scope>NUCLEOTIDE SEQUENCE [LARGE SCALE GENOMIC DNA]</scope>
    <source>
        <strain evidence="7 8">LF1</strain>
    </source>
</reference>
<dbReference type="PRINTS" id="PR00368">
    <property type="entry name" value="FADPNR"/>
</dbReference>
<dbReference type="Pfam" id="PF00743">
    <property type="entry name" value="FMO-like"/>
    <property type="match status" value="1"/>
</dbReference>
<evidence type="ECO:0000313" key="7">
    <source>
        <dbReference type="EMBL" id="KAA1260074.1"/>
    </source>
</evidence>
<accession>A0A5B1CL70</accession>
<evidence type="ECO:0000256" key="2">
    <source>
        <dbReference type="ARBA" id="ARBA00022630"/>
    </source>
</evidence>
<dbReference type="AlphaFoldDB" id="A0A5B1CL70"/>
<protein>
    <submittedName>
        <fullName evidence="7">Flavin-binding monooxygenase-like protein</fullName>
    </submittedName>
</protein>
<evidence type="ECO:0000256" key="1">
    <source>
        <dbReference type="ARBA" id="ARBA00009183"/>
    </source>
</evidence>
<evidence type="ECO:0000256" key="5">
    <source>
        <dbReference type="ARBA" id="ARBA00023002"/>
    </source>
</evidence>
<keyword evidence="8" id="KW-1185">Reference proteome</keyword>
<dbReference type="EMBL" id="VRLW01000001">
    <property type="protein sequence ID" value="KAA1260074.1"/>
    <property type="molecule type" value="Genomic_DNA"/>
</dbReference>
<evidence type="ECO:0000313" key="8">
    <source>
        <dbReference type="Proteomes" id="UP000322699"/>
    </source>
</evidence>
<dbReference type="GO" id="GO:0050660">
    <property type="term" value="F:flavin adenine dinucleotide binding"/>
    <property type="evidence" value="ECO:0007669"/>
    <property type="project" value="InterPro"/>
</dbReference>
<keyword evidence="4" id="KW-0521">NADP</keyword>
<dbReference type="InterPro" id="IPR020946">
    <property type="entry name" value="Flavin_mOase-like"/>
</dbReference>
<keyword evidence="7" id="KW-0503">Monooxygenase</keyword>